<proteinExistence type="inferred from homology"/>
<protein>
    <recommendedName>
        <fullName evidence="12">Peptidase A22B, signal peptide peptidase</fullName>
    </recommendedName>
</protein>
<dbReference type="EMBL" id="KV429042">
    <property type="protein sequence ID" value="KZT72179.1"/>
    <property type="molecule type" value="Genomic_DNA"/>
</dbReference>
<dbReference type="Pfam" id="PF04258">
    <property type="entry name" value="Peptidase_A22B"/>
    <property type="match status" value="1"/>
</dbReference>
<evidence type="ECO:0000313" key="10">
    <source>
        <dbReference type="EMBL" id="KZT72179.1"/>
    </source>
</evidence>
<feature type="transmembrane region" description="Helical" evidence="9">
    <location>
        <begin position="290"/>
        <end position="312"/>
    </location>
</feature>
<evidence type="ECO:0000313" key="11">
    <source>
        <dbReference type="Proteomes" id="UP000076727"/>
    </source>
</evidence>
<feature type="region of interest" description="Disordered" evidence="8">
    <location>
        <begin position="348"/>
        <end position="402"/>
    </location>
</feature>
<evidence type="ECO:0000256" key="8">
    <source>
        <dbReference type="SAM" id="MobiDB-lite"/>
    </source>
</evidence>
<dbReference type="AlphaFoldDB" id="A0A165SLL3"/>
<keyword evidence="4" id="KW-0378">Hydrolase</keyword>
<feature type="compositionally biased region" description="Acidic residues" evidence="8">
    <location>
        <begin position="47"/>
        <end position="57"/>
    </location>
</feature>
<evidence type="ECO:0000256" key="7">
    <source>
        <dbReference type="ARBA" id="ARBA00023136"/>
    </source>
</evidence>
<feature type="transmembrane region" description="Helical" evidence="9">
    <location>
        <begin position="178"/>
        <end position="195"/>
    </location>
</feature>
<keyword evidence="11" id="KW-1185">Reference proteome</keyword>
<evidence type="ECO:0000256" key="6">
    <source>
        <dbReference type="ARBA" id="ARBA00022989"/>
    </source>
</evidence>
<evidence type="ECO:0000256" key="5">
    <source>
        <dbReference type="ARBA" id="ARBA00022824"/>
    </source>
</evidence>
<dbReference type="SMART" id="SM00730">
    <property type="entry name" value="PSN"/>
    <property type="match status" value="1"/>
</dbReference>
<dbReference type="PANTHER" id="PTHR12174">
    <property type="entry name" value="SIGNAL PEPTIDE PEPTIDASE"/>
    <property type="match status" value="1"/>
</dbReference>
<dbReference type="InterPro" id="IPR006639">
    <property type="entry name" value="Preselin/SPP"/>
</dbReference>
<dbReference type="OrthoDB" id="29661at2759"/>
<dbReference type="GO" id="GO:0042500">
    <property type="term" value="F:aspartic endopeptidase activity, intramembrane cleaving"/>
    <property type="evidence" value="ECO:0007669"/>
    <property type="project" value="InterPro"/>
</dbReference>
<keyword evidence="5" id="KW-0256">Endoplasmic reticulum</keyword>
<feature type="transmembrane region" description="Helical" evidence="9">
    <location>
        <begin position="97"/>
        <end position="121"/>
    </location>
</feature>
<dbReference type="GO" id="GO:0033619">
    <property type="term" value="P:membrane protein proteolysis"/>
    <property type="evidence" value="ECO:0007669"/>
    <property type="project" value="TreeGrafter"/>
</dbReference>
<comment type="similarity">
    <text evidence="2">Belongs to the peptidase A22B family.</text>
</comment>
<gene>
    <name evidence="10" type="ORF">DAEQUDRAFT_686541</name>
</gene>
<dbReference type="GO" id="GO:0006465">
    <property type="term" value="P:signal peptide processing"/>
    <property type="evidence" value="ECO:0007669"/>
    <property type="project" value="TreeGrafter"/>
</dbReference>
<reference evidence="10 11" key="1">
    <citation type="journal article" date="2016" name="Mol. Biol. Evol.">
        <title>Comparative Genomics of Early-Diverging Mushroom-Forming Fungi Provides Insights into the Origins of Lignocellulose Decay Capabilities.</title>
        <authorList>
            <person name="Nagy L.G."/>
            <person name="Riley R."/>
            <person name="Tritt A."/>
            <person name="Adam C."/>
            <person name="Daum C."/>
            <person name="Floudas D."/>
            <person name="Sun H."/>
            <person name="Yadav J.S."/>
            <person name="Pangilinan J."/>
            <person name="Larsson K.H."/>
            <person name="Matsuura K."/>
            <person name="Barry K."/>
            <person name="Labutti K."/>
            <person name="Kuo R."/>
            <person name="Ohm R.A."/>
            <person name="Bhattacharya S.S."/>
            <person name="Shirouzu T."/>
            <person name="Yoshinaga Y."/>
            <person name="Martin F.M."/>
            <person name="Grigoriev I.V."/>
            <person name="Hibbett D.S."/>
        </authorList>
    </citation>
    <scope>NUCLEOTIDE SEQUENCE [LARGE SCALE GENOMIC DNA]</scope>
    <source>
        <strain evidence="10 11">L-15889</strain>
    </source>
</reference>
<feature type="transmembrane region" description="Helical" evidence="9">
    <location>
        <begin position="67"/>
        <end position="85"/>
    </location>
</feature>
<keyword evidence="6 9" id="KW-1133">Transmembrane helix</keyword>
<evidence type="ECO:0000256" key="9">
    <source>
        <dbReference type="SAM" id="Phobius"/>
    </source>
</evidence>
<sequence>MSAETDWGLISSYAGLLSLATISIYAGSHGSVTLRKTKRAEGKETTAEAEDEDEEEDIPDRLSSQDAYLFPVIGSVVLFGLYLVVKYFGHDWINWLLQWYFAFAGVGSVSKSFVSIVRCTLGRERWRQFDRIQLLCLKGRRELVRFSIRTPSLILIPLGALPSIMYNFGPGTTRKSGLLTDMLALSFAHNALALLKIDSFQTGCVLLSGLFLYDIWWVFGTEVMVKVATTLDVPIKILWPKSLTFSTEHGFTMLGLGDIVVPGLFIALALRYDYHRSEKAVQSASYNKPYFYASLFAYVTGLVTTMSVMHFFGHAQPALLYLSPTCMISFFITAFSTGDFAQAWAWSDEPEKPKGEHDEAEAPTTRGDADTAVTTSARDGAGGLEDTDDQSLDEGKALKKRR</sequence>
<feature type="transmembrane region" description="Helical" evidence="9">
    <location>
        <begin position="146"/>
        <end position="166"/>
    </location>
</feature>
<comment type="subcellular location">
    <subcellularLocation>
        <location evidence="1">Endoplasmic reticulum membrane</location>
        <topology evidence="1">Multi-pass membrane protein</topology>
    </subcellularLocation>
</comment>
<feature type="transmembrane region" description="Helical" evidence="9">
    <location>
        <begin position="12"/>
        <end position="34"/>
    </location>
</feature>
<keyword evidence="7 9" id="KW-0472">Membrane</keyword>
<dbReference type="InterPro" id="IPR007369">
    <property type="entry name" value="Peptidase_A22B_SPP"/>
</dbReference>
<feature type="compositionally biased region" description="Basic and acidic residues" evidence="8">
    <location>
        <begin position="393"/>
        <end position="402"/>
    </location>
</feature>
<evidence type="ECO:0008006" key="12">
    <source>
        <dbReference type="Google" id="ProtNLM"/>
    </source>
</evidence>
<evidence type="ECO:0000256" key="4">
    <source>
        <dbReference type="ARBA" id="ARBA00022801"/>
    </source>
</evidence>
<evidence type="ECO:0000256" key="2">
    <source>
        <dbReference type="ARBA" id="ARBA00006859"/>
    </source>
</evidence>
<name>A0A165SLL3_9APHY</name>
<feature type="transmembrane region" description="Helical" evidence="9">
    <location>
        <begin position="250"/>
        <end position="270"/>
    </location>
</feature>
<evidence type="ECO:0000256" key="1">
    <source>
        <dbReference type="ARBA" id="ARBA00004477"/>
    </source>
</evidence>
<evidence type="ECO:0000256" key="3">
    <source>
        <dbReference type="ARBA" id="ARBA00022692"/>
    </source>
</evidence>
<dbReference type="STRING" id="1314783.A0A165SLL3"/>
<keyword evidence="3 9" id="KW-0812">Transmembrane</keyword>
<accession>A0A165SLL3</accession>
<organism evidence="10 11">
    <name type="scientific">Daedalea quercina L-15889</name>
    <dbReference type="NCBI Taxonomy" id="1314783"/>
    <lineage>
        <taxon>Eukaryota</taxon>
        <taxon>Fungi</taxon>
        <taxon>Dikarya</taxon>
        <taxon>Basidiomycota</taxon>
        <taxon>Agaricomycotina</taxon>
        <taxon>Agaricomycetes</taxon>
        <taxon>Polyporales</taxon>
        <taxon>Fomitopsis</taxon>
    </lineage>
</organism>
<feature type="region of interest" description="Disordered" evidence="8">
    <location>
        <begin position="37"/>
        <end position="57"/>
    </location>
</feature>
<dbReference type="GO" id="GO:0098553">
    <property type="term" value="C:lumenal side of endoplasmic reticulum membrane"/>
    <property type="evidence" value="ECO:0007669"/>
    <property type="project" value="TreeGrafter"/>
</dbReference>
<dbReference type="GO" id="GO:0098554">
    <property type="term" value="C:cytoplasmic side of endoplasmic reticulum membrane"/>
    <property type="evidence" value="ECO:0007669"/>
    <property type="project" value="TreeGrafter"/>
</dbReference>
<feature type="transmembrane region" description="Helical" evidence="9">
    <location>
        <begin position="318"/>
        <end position="337"/>
    </location>
</feature>
<feature type="transmembrane region" description="Helical" evidence="9">
    <location>
        <begin position="202"/>
        <end position="219"/>
    </location>
</feature>
<dbReference type="Proteomes" id="UP000076727">
    <property type="component" value="Unassembled WGS sequence"/>
</dbReference>
<dbReference type="PANTHER" id="PTHR12174:SF23">
    <property type="entry name" value="MINOR HISTOCOMPATIBILITY ANTIGEN H13"/>
    <property type="match status" value="1"/>
</dbReference>